<evidence type="ECO:0000313" key="7">
    <source>
        <dbReference type="Proteomes" id="UP000464330"/>
    </source>
</evidence>
<accession>A0A6C0QLI7</accession>
<dbReference type="InterPro" id="IPR000086">
    <property type="entry name" value="NUDIX_hydrolase_dom"/>
</dbReference>
<keyword evidence="2 4" id="KW-0378">Hydrolase</keyword>
<reference evidence="6" key="1">
    <citation type="submission" date="2017-02" db="EMBL/GenBank/DDBJ databases">
        <title>Delineation of Paenibacillus larvae strains originating from foulbrood outbreaks.</title>
        <authorList>
            <person name="Beims H."/>
            <person name="Bunk B."/>
            <person name="Sproeer C."/>
            <person name="Mohr K.I."/>
            <person name="Pradella S."/>
            <person name="Guenther G."/>
            <person name="Rohde M."/>
            <person name="von der Ohe W."/>
            <person name="Steinert M."/>
        </authorList>
    </citation>
    <scope>NUCLEOTIDE SEQUENCE [LARGE SCALE GENOMIC DNA]</scope>
    <source>
        <strain evidence="6">Eric_III</strain>
    </source>
</reference>
<gene>
    <name evidence="4" type="ORF">ERICIII_00026</name>
    <name evidence="5" type="ORF">ERICV_00026</name>
</gene>
<sequence>MIWLHHQVNCSVHLFLIKEDNILLLKRCNTGYEDGKYSVVTGYLNPGEEIKAAMVREAREVVGIKLIPEDLDFVGILHRHDVEDRVDFFLTAAGWQGKVTNREPETCDELKWVPIFQLPDNMVPFVKKAILNFRNGILYDSYGWD</sequence>
<organism evidence="4 6">
    <name type="scientific">Paenibacillus larvae subsp. larvae</name>
    <dbReference type="NCBI Taxonomy" id="147375"/>
    <lineage>
        <taxon>Bacteria</taxon>
        <taxon>Bacillati</taxon>
        <taxon>Bacillota</taxon>
        <taxon>Bacilli</taxon>
        <taxon>Bacillales</taxon>
        <taxon>Paenibacillaceae</taxon>
        <taxon>Paenibacillus</taxon>
    </lineage>
</organism>
<dbReference type="EMBL" id="CP019655">
    <property type="protein sequence ID" value="AVF24292.1"/>
    <property type="molecule type" value="Genomic_DNA"/>
</dbReference>
<dbReference type="Gene3D" id="3.90.79.10">
    <property type="entry name" value="Nucleoside Triphosphate Pyrophosphohydrolase"/>
    <property type="match status" value="1"/>
</dbReference>
<evidence type="ECO:0000313" key="6">
    <source>
        <dbReference type="Proteomes" id="UP000239833"/>
    </source>
</evidence>
<protein>
    <submittedName>
        <fullName evidence="4">NTP pyrophosphohydrolase containing a Zn-finger</fullName>
    </submittedName>
</protein>
<dbReference type="GeneID" id="64216914"/>
<dbReference type="Pfam" id="PF00293">
    <property type="entry name" value="NUDIX"/>
    <property type="match status" value="1"/>
</dbReference>
<dbReference type="PROSITE" id="PS51462">
    <property type="entry name" value="NUDIX"/>
    <property type="match status" value="1"/>
</dbReference>
<reference evidence="4 7" key="2">
    <citation type="journal article" date="2020" name="Int. J. Med. Microbiol.">
        <title>Discovery of Paenibacillus larvae ERIC V: Phenotypic and genomic comparison to genotypes ERIC I-IV reveal different inventories of virulence factors which correlate with epidemiological prevalences of American Foulbrood.</title>
        <authorList>
            <person name="Beims H."/>
            <person name="Bunk B."/>
            <person name="Erler S."/>
            <person name="Mohr K.I."/>
            <person name="Sproer C."/>
            <person name="Pradella S."/>
            <person name="Gunther G."/>
            <person name="Rohde M."/>
            <person name="von der Ohe W."/>
            <person name="Steinert M."/>
        </authorList>
    </citation>
    <scope>NUCLEOTIDE SEQUENCE</scope>
    <source>
        <strain evidence="4">Eric_III</strain>
        <strain evidence="5">Eric_V</strain>
    </source>
</reference>
<dbReference type="Proteomes" id="UP000464330">
    <property type="component" value="Chromosome"/>
</dbReference>
<evidence type="ECO:0000313" key="4">
    <source>
        <dbReference type="EMBL" id="AVF24292.1"/>
    </source>
</evidence>
<dbReference type="PANTHER" id="PTHR43046">
    <property type="entry name" value="GDP-MANNOSE MANNOSYL HYDROLASE"/>
    <property type="match status" value="1"/>
</dbReference>
<dbReference type="CDD" id="cd04683">
    <property type="entry name" value="NUDIX_Hydrolase"/>
    <property type="match status" value="1"/>
</dbReference>
<dbReference type="InterPro" id="IPR015797">
    <property type="entry name" value="NUDIX_hydrolase-like_dom_sf"/>
</dbReference>
<dbReference type="PANTHER" id="PTHR43046:SF16">
    <property type="entry name" value="ADP-RIBOSE PYROPHOSPHATASE YJHB-RELATED"/>
    <property type="match status" value="1"/>
</dbReference>
<evidence type="ECO:0000313" key="5">
    <source>
        <dbReference type="EMBL" id="QHZ49261.1"/>
    </source>
</evidence>
<evidence type="ECO:0000259" key="3">
    <source>
        <dbReference type="PROSITE" id="PS51462"/>
    </source>
</evidence>
<evidence type="ECO:0000256" key="2">
    <source>
        <dbReference type="ARBA" id="ARBA00022801"/>
    </source>
</evidence>
<evidence type="ECO:0000256" key="1">
    <source>
        <dbReference type="ARBA" id="ARBA00001946"/>
    </source>
</evidence>
<dbReference type="RefSeq" id="WP_023484058.1">
    <property type="nucleotide sequence ID" value="NZ_CP019651.1"/>
</dbReference>
<name>A0A2L1TH98_9BACL</name>
<dbReference type="EMBL" id="CP019717">
    <property type="protein sequence ID" value="QHZ49261.1"/>
    <property type="molecule type" value="Genomic_DNA"/>
</dbReference>
<feature type="domain" description="Nudix hydrolase" evidence="3">
    <location>
        <begin position="5"/>
        <end position="135"/>
    </location>
</feature>
<accession>A0A2L1TH98</accession>
<dbReference type="SUPFAM" id="SSF55811">
    <property type="entry name" value="Nudix"/>
    <property type="match status" value="1"/>
</dbReference>
<dbReference type="AlphaFoldDB" id="A0A2L1TH98"/>
<dbReference type="Proteomes" id="UP000239833">
    <property type="component" value="Chromosome"/>
</dbReference>
<dbReference type="GO" id="GO:0016787">
    <property type="term" value="F:hydrolase activity"/>
    <property type="evidence" value="ECO:0007669"/>
    <property type="project" value="UniProtKB-KW"/>
</dbReference>
<dbReference type="STRING" id="147375.BXP28_16810"/>
<accession>A0A8B6WUJ2</accession>
<comment type="cofactor">
    <cofactor evidence="1">
        <name>Mg(2+)</name>
        <dbReference type="ChEBI" id="CHEBI:18420"/>
    </cofactor>
</comment>
<proteinExistence type="predicted"/>